<feature type="transmembrane region" description="Helical" evidence="7">
    <location>
        <begin position="87"/>
        <end position="108"/>
    </location>
</feature>
<reference evidence="8 9" key="1">
    <citation type="submission" date="2015-09" db="EMBL/GenBank/DDBJ databases">
        <title>Genome announcement of multiple Pseudomonas syringae strains.</title>
        <authorList>
            <person name="Thakur S."/>
            <person name="Wang P.W."/>
            <person name="Gong Y."/>
            <person name="Weir B.S."/>
            <person name="Guttman D.S."/>
        </authorList>
    </citation>
    <scope>NUCLEOTIDE SEQUENCE [LARGE SCALE GENOMIC DNA]</scope>
    <source>
        <strain evidence="8 9">ICMP4331</strain>
    </source>
</reference>
<name>A0A0P9V8G6_PSEA0</name>
<comment type="caution">
    <text evidence="8">The sequence shown here is derived from an EMBL/GenBank/DDBJ whole genome shotgun (WGS) entry which is preliminary data.</text>
</comment>
<keyword evidence="6 7" id="KW-0472">Membrane</keyword>
<dbReference type="GO" id="GO:0005886">
    <property type="term" value="C:plasma membrane"/>
    <property type="evidence" value="ECO:0007669"/>
    <property type="project" value="UniProtKB-SubCell"/>
</dbReference>
<evidence type="ECO:0000256" key="4">
    <source>
        <dbReference type="ARBA" id="ARBA00022692"/>
    </source>
</evidence>
<keyword evidence="4 7" id="KW-0812">Transmembrane</keyword>
<evidence type="ECO:0000313" key="9">
    <source>
        <dbReference type="Proteomes" id="UP000050420"/>
    </source>
</evidence>
<dbReference type="InterPro" id="IPR006213">
    <property type="entry name" value="Bax_inhbtr1_CS"/>
</dbReference>
<feature type="transmembrane region" description="Helical" evidence="7">
    <location>
        <begin position="178"/>
        <end position="199"/>
    </location>
</feature>
<protein>
    <submittedName>
        <fullName evidence="8">Putative Membrane protein</fullName>
    </submittedName>
</protein>
<feature type="transmembrane region" description="Helical" evidence="7">
    <location>
        <begin position="148"/>
        <end position="172"/>
    </location>
</feature>
<dbReference type="PATRIC" id="fig|34065.5.peg.5457"/>
<keyword evidence="3" id="KW-1003">Cell membrane</keyword>
<feature type="transmembrane region" description="Helical" evidence="7">
    <location>
        <begin position="62"/>
        <end position="80"/>
    </location>
</feature>
<dbReference type="PANTHER" id="PTHR23291">
    <property type="entry name" value="BAX INHIBITOR-RELATED"/>
    <property type="match status" value="1"/>
</dbReference>
<dbReference type="PANTHER" id="PTHR23291:SF115">
    <property type="entry name" value="MODULATOR OF FTSH PROTEASE YCCA"/>
    <property type="match status" value="1"/>
</dbReference>
<feature type="transmembrane region" description="Helical" evidence="7">
    <location>
        <begin position="120"/>
        <end position="141"/>
    </location>
</feature>
<dbReference type="Pfam" id="PF01027">
    <property type="entry name" value="Bax1-I"/>
    <property type="match status" value="1"/>
</dbReference>
<accession>A0A0P9V8G6</accession>
<evidence type="ECO:0000256" key="1">
    <source>
        <dbReference type="ARBA" id="ARBA00004651"/>
    </source>
</evidence>
<evidence type="ECO:0000256" key="6">
    <source>
        <dbReference type="ARBA" id="ARBA00023136"/>
    </source>
</evidence>
<dbReference type="InterPro" id="IPR006214">
    <property type="entry name" value="Bax_inhibitor_1-related"/>
</dbReference>
<evidence type="ECO:0000256" key="5">
    <source>
        <dbReference type="ARBA" id="ARBA00022989"/>
    </source>
</evidence>
<feature type="transmembrane region" description="Helical" evidence="7">
    <location>
        <begin position="38"/>
        <end position="56"/>
    </location>
</feature>
<dbReference type="EMBL" id="LJQU01000259">
    <property type="protein sequence ID" value="KPX94989.1"/>
    <property type="molecule type" value="Genomic_DNA"/>
</dbReference>
<comment type="similarity">
    <text evidence="2 7">Belongs to the BI1 family.</text>
</comment>
<evidence type="ECO:0000313" key="8">
    <source>
        <dbReference type="EMBL" id="KPX94989.1"/>
    </source>
</evidence>
<organism evidence="8 9">
    <name type="scientific">Pseudomonas amygdali pv. mori</name>
    <dbReference type="NCBI Taxonomy" id="34065"/>
    <lineage>
        <taxon>Bacteria</taxon>
        <taxon>Pseudomonadati</taxon>
        <taxon>Pseudomonadota</taxon>
        <taxon>Gammaproteobacteria</taxon>
        <taxon>Pseudomonadales</taxon>
        <taxon>Pseudomonadaceae</taxon>
        <taxon>Pseudomonas</taxon>
        <taxon>Pseudomonas amygdali</taxon>
    </lineage>
</organism>
<evidence type="ECO:0000256" key="7">
    <source>
        <dbReference type="RuleBase" id="RU004379"/>
    </source>
</evidence>
<evidence type="ECO:0000256" key="2">
    <source>
        <dbReference type="ARBA" id="ARBA00010350"/>
    </source>
</evidence>
<gene>
    <name evidence="8" type="ORF">ALO63_03744</name>
</gene>
<dbReference type="AlphaFoldDB" id="A0A0P9V8G6"/>
<evidence type="ECO:0000256" key="3">
    <source>
        <dbReference type="ARBA" id="ARBA00022475"/>
    </source>
</evidence>
<comment type="subcellular location">
    <subcellularLocation>
        <location evidence="1">Cell membrane</location>
        <topology evidence="1">Multi-pass membrane protein</topology>
    </subcellularLocation>
</comment>
<sequence>MQLNISTGRSFAMREQDYSLKTGMQADQLEVSRVLRNTYGLLALTLAFSGVMAFVAQQMRVGYPKIFVVLIGFYGLFFLTNKLRDSVWGLVSTFALTGFMGFLLGPILNRYLGMAGGAEVVSSAFAMTALVFGGLSAYVLITRKDMSFLGGFITAGFFVLLGAVVASMFFQISGLQLAISAGFVLFSSVCILFQTSAIIQGGERNYIMATVSLYVSIYNLFISLLQIFGIMSRDD</sequence>
<keyword evidence="5 7" id="KW-1133">Transmembrane helix</keyword>
<proteinExistence type="inferred from homology"/>
<dbReference type="PROSITE" id="PS01243">
    <property type="entry name" value="BI1"/>
    <property type="match status" value="1"/>
</dbReference>
<dbReference type="CDD" id="cd10433">
    <property type="entry name" value="YccA_like"/>
    <property type="match status" value="1"/>
</dbReference>
<dbReference type="Proteomes" id="UP000050420">
    <property type="component" value="Unassembled WGS sequence"/>
</dbReference>
<feature type="transmembrane region" description="Helical" evidence="7">
    <location>
        <begin position="211"/>
        <end position="231"/>
    </location>
</feature>